<gene>
    <name evidence="2" type="ORF">HNP86_000642</name>
</gene>
<dbReference type="AlphaFoldDB" id="A0A7J9NT66"/>
<name>A0A7J9NT66_METMI</name>
<accession>A0A7J9NT66</accession>
<keyword evidence="2" id="KW-0808">Transferase</keyword>
<organism evidence="2 3">
    <name type="scientific">Methanococcus maripaludis</name>
    <name type="common">Methanococcus deltae</name>
    <dbReference type="NCBI Taxonomy" id="39152"/>
    <lineage>
        <taxon>Archaea</taxon>
        <taxon>Methanobacteriati</taxon>
        <taxon>Methanobacteriota</taxon>
        <taxon>Methanomada group</taxon>
        <taxon>Methanococci</taxon>
        <taxon>Methanococcales</taxon>
        <taxon>Methanococcaceae</taxon>
        <taxon>Methanococcus</taxon>
    </lineage>
</organism>
<reference evidence="2 3" key="1">
    <citation type="submission" date="2020-07" db="EMBL/GenBank/DDBJ databases">
        <title>Genomic Encyclopedia of Type Strains, Phase IV (KMG-V): Genome sequencing to study the core and pangenomes of soil and plant-associated prokaryotes.</title>
        <authorList>
            <person name="Whitman W."/>
        </authorList>
    </citation>
    <scope>NUCLEOTIDE SEQUENCE [LARGE SCALE GENOMIC DNA]</scope>
    <source>
        <strain evidence="2 3">A1</strain>
    </source>
</reference>
<dbReference type="Proteomes" id="UP000564425">
    <property type="component" value="Unassembled WGS sequence"/>
</dbReference>
<evidence type="ECO:0000313" key="2">
    <source>
        <dbReference type="EMBL" id="MBA2850511.1"/>
    </source>
</evidence>
<keyword evidence="1" id="KW-1133">Transmembrane helix</keyword>
<comment type="caution">
    <text evidence="2">The sequence shown here is derived from an EMBL/GenBank/DDBJ whole genome shotgun (WGS) entry which is preliminary data.</text>
</comment>
<proteinExistence type="predicted"/>
<keyword evidence="1" id="KW-0812">Transmembrane</keyword>
<sequence length="143" mass="17259">MIAKVHNSNLLHGDFSPSNIILDENDKLYIIDAAFNYDKNLKLCPENDLGYFISNIRFLKPISKIYLLKNMTQYNQYIKIFLNSYLENIDLNVSISKIKKIELEYYKKYYKISYLEKNIISFIFWFFLSNLIYFLERKSNYKL</sequence>
<feature type="transmembrane region" description="Helical" evidence="1">
    <location>
        <begin position="118"/>
        <end position="135"/>
    </location>
</feature>
<dbReference type="SUPFAM" id="SSF56112">
    <property type="entry name" value="Protein kinase-like (PK-like)"/>
    <property type="match status" value="1"/>
</dbReference>
<dbReference type="EMBL" id="JACDUH010000001">
    <property type="protein sequence ID" value="MBA2850511.1"/>
    <property type="molecule type" value="Genomic_DNA"/>
</dbReference>
<protein>
    <submittedName>
        <fullName evidence="2">tRNA A-37 threonylcarbamoyl transferase component Bud32</fullName>
    </submittedName>
</protein>
<dbReference type="Gene3D" id="1.10.510.10">
    <property type="entry name" value="Transferase(Phosphotransferase) domain 1"/>
    <property type="match status" value="1"/>
</dbReference>
<keyword evidence="1" id="KW-0472">Membrane</keyword>
<evidence type="ECO:0000313" key="3">
    <source>
        <dbReference type="Proteomes" id="UP000564425"/>
    </source>
</evidence>
<dbReference type="GO" id="GO:0004672">
    <property type="term" value="F:protein kinase activity"/>
    <property type="evidence" value="ECO:0007669"/>
    <property type="project" value="InterPro"/>
</dbReference>
<dbReference type="InterPro" id="IPR011009">
    <property type="entry name" value="Kinase-like_dom_sf"/>
</dbReference>
<dbReference type="PROSITE" id="PS00109">
    <property type="entry name" value="PROTEIN_KINASE_TYR"/>
    <property type="match status" value="1"/>
</dbReference>
<evidence type="ECO:0000256" key="1">
    <source>
        <dbReference type="SAM" id="Phobius"/>
    </source>
</evidence>
<dbReference type="InterPro" id="IPR008266">
    <property type="entry name" value="Tyr_kinase_AS"/>
</dbReference>